<gene>
    <name evidence="1" type="ORF">BD310DRAFT_941765</name>
</gene>
<dbReference type="AlphaFoldDB" id="A0A4Q9PAM0"/>
<proteinExistence type="predicted"/>
<evidence type="ECO:0000313" key="1">
    <source>
        <dbReference type="EMBL" id="TBU51714.1"/>
    </source>
</evidence>
<keyword evidence="2" id="KW-1185">Reference proteome</keyword>
<protein>
    <submittedName>
        <fullName evidence="1">Uncharacterized protein</fullName>
    </submittedName>
</protein>
<evidence type="ECO:0000313" key="2">
    <source>
        <dbReference type="Proteomes" id="UP000292082"/>
    </source>
</evidence>
<name>A0A4Q9PAM0_9APHY</name>
<sequence length="93" mass="10361">MCRTKLQIVKIWTSRQRTKTPTNMADESAAPARAPGALLNNFILPRDTSDAAVLDTRQLAADLLAAFARSLVEEHHRCARTFVDLGVWLKSLQ</sequence>
<reference evidence="1 2" key="1">
    <citation type="submission" date="2019-01" db="EMBL/GenBank/DDBJ databases">
        <title>Draft genome sequences of three monokaryotic isolates of the white-rot basidiomycete fungus Dichomitus squalens.</title>
        <authorList>
            <consortium name="DOE Joint Genome Institute"/>
            <person name="Lopez S.C."/>
            <person name="Andreopoulos B."/>
            <person name="Pangilinan J."/>
            <person name="Lipzen A."/>
            <person name="Riley R."/>
            <person name="Ahrendt S."/>
            <person name="Ng V."/>
            <person name="Barry K."/>
            <person name="Daum C."/>
            <person name="Grigoriev I.V."/>
            <person name="Hilden K.S."/>
            <person name="Makela M.R."/>
            <person name="de Vries R.P."/>
        </authorList>
    </citation>
    <scope>NUCLEOTIDE SEQUENCE [LARGE SCALE GENOMIC DNA]</scope>
    <source>
        <strain evidence="1 2">CBS 464.89</strain>
    </source>
</reference>
<dbReference type="Proteomes" id="UP000292082">
    <property type="component" value="Unassembled WGS sequence"/>
</dbReference>
<dbReference type="EMBL" id="ML145292">
    <property type="protein sequence ID" value="TBU51714.1"/>
    <property type="molecule type" value="Genomic_DNA"/>
</dbReference>
<organism evidence="1 2">
    <name type="scientific">Dichomitus squalens</name>
    <dbReference type="NCBI Taxonomy" id="114155"/>
    <lineage>
        <taxon>Eukaryota</taxon>
        <taxon>Fungi</taxon>
        <taxon>Dikarya</taxon>
        <taxon>Basidiomycota</taxon>
        <taxon>Agaricomycotina</taxon>
        <taxon>Agaricomycetes</taxon>
        <taxon>Polyporales</taxon>
        <taxon>Polyporaceae</taxon>
        <taxon>Dichomitus</taxon>
    </lineage>
</organism>
<accession>A0A4Q9PAM0</accession>